<comment type="caution">
    <text evidence="1">The sequence shown here is derived from an EMBL/GenBank/DDBJ whole genome shotgun (WGS) entry which is preliminary data.</text>
</comment>
<reference evidence="1" key="1">
    <citation type="submission" date="2022-06" db="EMBL/GenBank/DDBJ databases">
        <authorList>
            <person name="Legras J.-L."/>
            <person name="Devillers H."/>
            <person name="Grondin C."/>
        </authorList>
    </citation>
    <scope>NUCLEOTIDE SEQUENCE</scope>
    <source>
        <strain evidence="1">CLIB 1444</strain>
    </source>
</reference>
<dbReference type="Proteomes" id="UP001152531">
    <property type="component" value="Unassembled WGS sequence"/>
</dbReference>
<organism evidence="1 2">
    <name type="scientific">[Candida] jaroonii</name>
    <dbReference type="NCBI Taxonomy" id="467808"/>
    <lineage>
        <taxon>Eukaryota</taxon>
        <taxon>Fungi</taxon>
        <taxon>Dikarya</taxon>
        <taxon>Ascomycota</taxon>
        <taxon>Saccharomycotina</taxon>
        <taxon>Pichiomycetes</taxon>
        <taxon>Debaryomycetaceae</taxon>
        <taxon>Yamadazyma</taxon>
    </lineage>
</organism>
<proteinExistence type="predicted"/>
<sequence length="801" mass="90543">MFEGYRFKLLNPTTKLTLSIENHNGKVVDEDYNHVIAEDIDFDEYNDVINKMIPITSSDWIYDSLSSQKLMNTKKYHPDVRHFMKGVYICVGDDISNNDKEIIYGGVKAFGGMYFDELTRLTTHLVTLAMDNDKAIVASSSDIDIKVVRPEWIHDCFRLGKRLNESNYLIEDSNENSIVSDDYDKLPSIYDSEVLKGKKIHISTDYQLSRTFKDSITALVTANGGELSKLNQANVYIGKFRSGDFFQALESGITIGNLPWLYSVITHGWSLPVNLLHFPIPPSPLSSFRDLKICVSGYEGDARYYISRLIVLLGATYTKTLSKDNHILICSKPLGKKYEAAKTWKKDDVPIIKVVNHLWLEESYSNWEKMGFEKKFEDLSGMERLIGATKLNLDILRSIVDDSVDDELLYEGAEPEEMEESETQDVEVQKEGSEEVEEGEEVEVEEGEGGGKEVEGEEVEEADGVEEPKVEQMSEQKQTKPQTQESVATESQSIQPSTPTPQQSPQSSQPSQSRSKRKAASKAALKLHDNMEDLNNYQQMSKSNRKMKDYMETLDKENVHKRAKTASPKNSPPNSQETHQNTPSKASVKSQEDKIIAIITGWDELTKEITNKLKGQGIVITNDYRKVNTLIAPKILRTEKFLVSLSHVKRILHPLFLLDRSKGLIKPPQEYSLEKIIGEDTISKELGLTGNIVSEILRKQAPIFKSYRLNLSSNLNGGFDVLSKILRSHGISGENLKEVNFKTKVDSFLAKDETIVVVNPKKDSKLIKNAKDCVVIDWDWCVKSIFSMEVQPFEGFIVTSP</sequence>
<keyword evidence="2" id="KW-1185">Reference proteome</keyword>
<dbReference type="EMBL" id="CALSDN010000002">
    <property type="protein sequence ID" value="CAH6719616.1"/>
    <property type="molecule type" value="Genomic_DNA"/>
</dbReference>
<name>A0ACA9Y3T5_9ASCO</name>
<accession>A0ACA9Y3T5</accession>
<protein>
    <submittedName>
        <fullName evidence="1">Uncharacterized protein</fullName>
    </submittedName>
</protein>
<evidence type="ECO:0000313" key="2">
    <source>
        <dbReference type="Proteomes" id="UP001152531"/>
    </source>
</evidence>
<gene>
    <name evidence="1" type="ORF">CLIB1444_02S12662</name>
</gene>
<evidence type="ECO:0000313" key="1">
    <source>
        <dbReference type="EMBL" id="CAH6719616.1"/>
    </source>
</evidence>